<keyword evidence="4" id="KW-0966">Cell projection</keyword>
<keyword evidence="3" id="KW-0206">Cytoskeleton</keyword>
<evidence type="ECO:0000256" key="5">
    <source>
        <dbReference type="ARBA" id="ARBA00035661"/>
    </source>
</evidence>
<dbReference type="EMBL" id="BMAW01034514">
    <property type="protein sequence ID" value="GFU35553.1"/>
    <property type="molecule type" value="Genomic_DNA"/>
</dbReference>
<dbReference type="GO" id="GO:0015630">
    <property type="term" value="C:microtubule cytoskeleton"/>
    <property type="evidence" value="ECO:0007669"/>
    <property type="project" value="UniProtKB-ARBA"/>
</dbReference>
<organism evidence="7 8">
    <name type="scientific">Nephila pilipes</name>
    <name type="common">Giant wood spider</name>
    <name type="synonym">Nephila maculata</name>
    <dbReference type="NCBI Taxonomy" id="299642"/>
    <lineage>
        <taxon>Eukaryota</taxon>
        <taxon>Metazoa</taxon>
        <taxon>Ecdysozoa</taxon>
        <taxon>Arthropoda</taxon>
        <taxon>Chelicerata</taxon>
        <taxon>Arachnida</taxon>
        <taxon>Araneae</taxon>
        <taxon>Araneomorphae</taxon>
        <taxon>Entelegynae</taxon>
        <taxon>Araneoidea</taxon>
        <taxon>Nephilidae</taxon>
        <taxon>Nephila</taxon>
    </lineage>
</organism>
<feature type="domain" description="Ciliary microtubule inner protein 2A-C-like" evidence="6">
    <location>
        <begin position="6"/>
        <end position="44"/>
    </location>
</feature>
<evidence type="ECO:0000259" key="6">
    <source>
        <dbReference type="Pfam" id="PF10629"/>
    </source>
</evidence>
<accession>A0A8X6UI49</accession>
<proteinExistence type="inferred from homology"/>
<evidence type="ECO:0000256" key="4">
    <source>
        <dbReference type="ARBA" id="ARBA00023273"/>
    </source>
</evidence>
<comment type="similarity">
    <text evidence="5">Belongs to the CIMIP2 family.</text>
</comment>
<gene>
    <name evidence="7" type="primary">AVEN_266205_1</name>
    <name evidence="7" type="ORF">NPIL_419501</name>
</gene>
<evidence type="ECO:0000256" key="1">
    <source>
        <dbReference type="ARBA" id="ARBA00004430"/>
    </source>
</evidence>
<sequence length="253" mass="29984">MKDNCYFIPGYTGFCPKLPDHYGQSYGKATHQIIRERPRDLLKERLSSVRHRCRLDRGMERYPNDYVGHSQWMEHGRDGIYMHHKRDSHCMDRRRDGLCMSQGYEGQYLDHHYRNRPSGDHGDHDINRINYGYVGPTYVYFEELSDHVPGYSHEHQKLDRGDVPHVHHPAFMKEPCQHDMHLGQMRCDGKAYDPDSRMRTRPKAVPFRHCCVTPKYTGHIPAMQFVFGESFGPSSNRLLRRHHDNMNRMNAFR</sequence>
<protein>
    <recommendedName>
        <fullName evidence="6">Ciliary microtubule inner protein 2A-C-like domain-containing protein</fullName>
    </recommendedName>
</protein>
<dbReference type="OrthoDB" id="6430949at2759"/>
<dbReference type="PANTHER" id="PTHR22146">
    <property type="entry name" value="CAT EYE SYNDROME CRITICAL REGION PROTEIN 6"/>
    <property type="match status" value="1"/>
</dbReference>
<keyword evidence="8" id="KW-1185">Reference proteome</keyword>
<reference evidence="7" key="1">
    <citation type="submission" date="2020-08" db="EMBL/GenBank/DDBJ databases">
        <title>Multicomponent nature underlies the extraordinary mechanical properties of spider dragline silk.</title>
        <authorList>
            <person name="Kono N."/>
            <person name="Nakamura H."/>
            <person name="Mori M."/>
            <person name="Yoshida Y."/>
            <person name="Ohtoshi R."/>
            <person name="Malay A.D."/>
            <person name="Moran D.A.P."/>
            <person name="Tomita M."/>
            <person name="Numata K."/>
            <person name="Arakawa K."/>
        </authorList>
    </citation>
    <scope>NUCLEOTIDE SEQUENCE</scope>
</reference>
<dbReference type="AlphaFoldDB" id="A0A8X6UI49"/>
<evidence type="ECO:0000313" key="7">
    <source>
        <dbReference type="EMBL" id="GFU35553.1"/>
    </source>
</evidence>
<evidence type="ECO:0000313" key="8">
    <source>
        <dbReference type="Proteomes" id="UP000887013"/>
    </source>
</evidence>
<evidence type="ECO:0000256" key="3">
    <source>
        <dbReference type="ARBA" id="ARBA00023212"/>
    </source>
</evidence>
<comment type="caution">
    <text evidence="7">The sequence shown here is derived from an EMBL/GenBank/DDBJ whole genome shotgun (WGS) entry which is preliminary data.</text>
</comment>
<name>A0A8X6UI49_NEPPI</name>
<comment type="subcellular location">
    <subcellularLocation>
        <location evidence="1">Cytoplasm</location>
        <location evidence="1">Cytoskeleton</location>
        <location evidence="1">Cilium axoneme</location>
    </subcellularLocation>
</comment>
<dbReference type="InterPro" id="IPR018902">
    <property type="entry name" value="CMI2A-C-like_dom"/>
</dbReference>
<evidence type="ECO:0000256" key="2">
    <source>
        <dbReference type="ARBA" id="ARBA00022490"/>
    </source>
</evidence>
<dbReference type="Pfam" id="PF10629">
    <property type="entry name" value="CMI2B-like"/>
    <property type="match status" value="1"/>
</dbReference>
<dbReference type="PANTHER" id="PTHR22146:SF8">
    <property type="entry name" value="PROTEIN FAM166B"/>
    <property type="match status" value="1"/>
</dbReference>
<dbReference type="Proteomes" id="UP000887013">
    <property type="component" value="Unassembled WGS sequence"/>
</dbReference>
<keyword evidence="2" id="KW-0963">Cytoplasm</keyword>
<dbReference type="GO" id="GO:0005930">
    <property type="term" value="C:axoneme"/>
    <property type="evidence" value="ECO:0007669"/>
    <property type="project" value="UniProtKB-SubCell"/>
</dbReference>